<dbReference type="Gene3D" id="3.40.50.150">
    <property type="entry name" value="Vaccinia Virus protein VP39"/>
    <property type="match status" value="1"/>
</dbReference>
<evidence type="ECO:0000313" key="1">
    <source>
        <dbReference type="EMBL" id="MBI4921943.1"/>
    </source>
</evidence>
<reference evidence="1" key="1">
    <citation type="submission" date="2020-07" db="EMBL/GenBank/DDBJ databases">
        <title>Huge and variable diversity of episymbiotic CPR bacteria and DPANN archaea in groundwater ecosystems.</title>
        <authorList>
            <person name="He C.Y."/>
            <person name="Keren R."/>
            <person name="Whittaker M."/>
            <person name="Farag I.F."/>
            <person name="Doudna J."/>
            <person name="Cate J.H.D."/>
            <person name="Banfield J.F."/>
        </authorList>
    </citation>
    <scope>NUCLEOTIDE SEQUENCE</scope>
    <source>
        <strain evidence="1">NC_groundwater_1586_Pr3_B-0.1um_66_15</strain>
    </source>
</reference>
<keyword evidence="1" id="KW-0808">Transferase</keyword>
<dbReference type="Proteomes" id="UP000782610">
    <property type="component" value="Unassembled WGS sequence"/>
</dbReference>
<protein>
    <submittedName>
        <fullName evidence="1">Methyltransferase domain-containing protein</fullName>
    </submittedName>
</protein>
<comment type="caution">
    <text evidence="1">The sequence shown here is derived from an EMBL/GenBank/DDBJ whole genome shotgun (WGS) entry which is preliminary data.</text>
</comment>
<gene>
    <name evidence="1" type="ORF">HY834_09360</name>
</gene>
<evidence type="ECO:0000313" key="2">
    <source>
        <dbReference type="Proteomes" id="UP000782610"/>
    </source>
</evidence>
<name>A0A933L0X2_9HYPH</name>
<dbReference type="Pfam" id="PF13489">
    <property type="entry name" value="Methyltransf_23"/>
    <property type="match status" value="1"/>
</dbReference>
<dbReference type="GO" id="GO:0008168">
    <property type="term" value="F:methyltransferase activity"/>
    <property type="evidence" value="ECO:0007669"/>
    <property type="project" value="UniProtKB-KW"/>
</dbReference>
<dbReference type="InterPro" id="IPR029063">
    <property type="entry name" value="SAM-dependent_MTases_sf"/>
</dbReference>
<accession>A0A933L0X2</accession>
<dbReference type="GO" id="GO:0032259">
    <property type="term" value="P:methylation"/>
    <property type="evidence" value="ECO:0007669"/>
    <property type="project" value="UniProtKB-KW"/>
</dbReference>
<keyword evidence="1" id="KW-0489">Methyltransferase</keyword>
<proteinExistence type="predicted"/>
<sequence length="241" mass="27484">MTAFPAYPKQRPDLPPEYRAIYARHYADNRAGRGGANSLAQRLEGWMHRKVAALGRPGDDLLDFGAGNLNHFRYEGGFQSYDVVEPFQELLDDAPDLVRQVSRIYRHVHDIEGRHYDRVFSVAVLEHLEDLPRDVAQCARLLKPGGVFQAGIPCEGELGWTMGWRLSTGMAFARKYGLDYGVLMRHEHVNSFREIVDVVRAIFEDVHVQRSPFPVPVPHGSFYAYIEARRPRHEFVARSPG</sequence>
<dbReference type="CDD" id="cd02440">
    <property type="entry name" value="AdoMet_MTases"/>
    <property type="match status" value="1"/>
</dbReference>
<dbReference type="SUPFAM" id="SSF53335">
    <property type="entry name" value="S-adenosyl-L-methionine-dependent methyltransferases"/>
    <property type="match status" value="1"/>
</dbReference>
<organism evidence="1 2">
    <name type="scientific">Devosia nanyangense</name>
    <dbReference type="NCBI Taxonomy" id="1228055"/>
    <lineage>
        <taxon>Bacteria</taxon>
        <taxon>Pseudomonadati</taxon>
        <taxon>Pseudomonadota</taxon>
        <taxon>Alphaproteobacteria</taxon>
        <taxon>Hyphomicrobiales</taxon>
        <taxon>Devosiaceae</taxon>
        <taxon>Devosia</taxon>
    </lineage>
</organism>
<dbReference type="AlphaFoldDB" id="A0A933L0X2"/>
<dbReference type="EMBL" id="JACRAF010000025">
    <property type="protein sequence ID" value="MBI4921943.1"/>
    <property type="molecule type" value="Genomic_DNA"/>
</dbReference>